<sequence>MKSMDEKKKHIINKVTGILLDEMSRKNVSPELGQEIAAYILDQSKNIKEDKDINNFLKSLADKYSIFKPYYVNKTLEKHIEQTDAEKINSIKDQLSELANFKTK</sequence>
<dbReference type="Proteomes" id="UP000034917">
    <property type="component" value="Unassembled WGS sequence"/>
</dbReference>
<organism evidence="1 2">
    <name type="scientific">Candidatus Roizmanbacteria bacterium GW2011_GWC2_37_13</name>
    <dbReference type="NCBI Taxonomy" id="1618486"/>
    <lineage>
        <taxon>Bacteria</taxon>
        <taxon>Candidatus Roizmaniibacteriota</taxon>
    </lineage>
</organism>
<reference evidence="1 2" key="1">
    <citation type="journal article" date="2015" name="Nature">
        <title>rRNA introns, odd ribosomes, and small enigmatic genomes across a large radiation of phyla.</title>
        <authorList>
            <person name="Brown C.T."/>
            <person name="Hug L.A."/>
            <person name="Thomas B.C."/>
            <person name="Sharon I."/>
            <person name="Castelle C.J."/>
            <person name="Singh A."/>
            <person name="Wilkins M.J."/>
            <person name="Williams K.H."/>
            <person name="Banfield J.F."/>
        </authorList>
    </citation>
    <scope>NUCLEOTIDE SEQUENCE [LARGE SCALE GENOMIC DNA]</scope>
</reference>
<comment type="caution">
    <text evidence="1">The sequence shown here is derived from an EMBL/GenBank/DDBJ whole genome shotgun (WGS) entry which is preliminary data.</text>
</comment>
<evidence type="ECO:0000313" key="1">
    <source>
        <dbReference type="EMBL" id="KKQ25998.1"/>
    </source>
</evidence>
<accession>A0A0G0G4E4</accession>
<evidence type="ECO:0000313" key="2">
    <source>
        <dbReference type="Proteomes" id="UP000034917"/>
    </source>
</evidence>
<gene>
    <name evidence="1" type="ORF">US40_C0004G0033</name>
</gene>
<protein>
    <submittedName>
        <fullName evidence="1">Uncharacterized protein</fullName>
    </submittedName>
</protein>
<dbReference type="EMBL" id="LBSV01000004">
    <property type="protein sequence ID" value="KKQ25998.1"/>
    <property type="molecule type" value="Genomic_DNA"/>
</dbReference>
<dbReference type="AlphaFoldDB" id="A0A0G0G4E4"/>
<proteinExistence type="predicted"/>
<name>A0A0G0G4E4_9BACT</name>